<organism evidence="1 3">
    <name type="scientific">Puccinia graminis f. sp. tritici</name>
    <dbReference type="NCBI Taxonomy" id="56615"/>
    <lineage>
        <taxon>Eukaryota</taxon>
        <taxon>Fungi</taxon>
        <taxon>Dikarya</taxon>
        <taxon>Basidiomycota</taxon>
        <taxon>Pucciniomycotina</taxon>
        <taxon>Pucciniomycetes</taxon>
        <taxon>Pucciniales</taxon>
        <taxon>Pucciniaceae</taxon>
        <taxon>Puccinia</taxon>
    </lineage>
</organism>
<comment type="caution">
    <text evidence="1">The sequence shown here is derived from an EMBL/GenBank/DDBJ whole genome shotgun (WGS) entry which is preliminary data.</text>
</comment>
<evidence type="ECO:0000313" key="3">
    <source>
        <dbReference type="Proteomes" id="UP000324748"/>
    </source>
</evidence>
<dbReference type="Proteomes" id="UP000324748">
    <property type="component" value="Unassembled WGS sequence"/>
</dbReference>
<accession>A0A5B0Q204</accession>
<evidence type="ECO:0000313" key="1">
    <source>
        <dbReference type="EMBL" id="KAA1107163.1"/>
    </source>
</evidence>
<reference evidence="3 4" key="1">
    <citation type="submission" date="2019-05" db="EMBL/GenBank/DDBJ databases">
        <title>Emergence of the Ug99 lineage of the wheat stem rust pathogen through somatic hybridization.</title>
        <authorList>
            <person name="Li F."/>
            <person name="Upadhyaya N.M."/>
            <person name="Sperschneider J."/>
            <person name="Matny O."/>
            <person name="Nguyen-Phuc H."/>
            <person name="Mago R."/>
            <person name="Raley C."/>
            <person name="Miller M.E."/>
            <person name="Silverstein K.A.T."/>
            <person name="Henningsen E."/>
            <person name="Hirsch C.D."/>
            <person name="Visser B."/>
            <person name="Pretorius Z.A."/>
            <person name="Steffenson B.J."/>
            <person name="Schwessinger B."/>
            <person name="Dodds P.N."/>
            <person name="Figueroa M."/>
        </authorList>
    </citation>
    <scope>NUCLEOTIDE SEQUENCE [LARGE SCALE GENOMIC DNA]</scope>
    <source>
        <strain evidence="1">21-0</strain>
        <strain evidence="2 4">Ug99</strain>
    </source>
</reference>
<protein>
    <submittedName>
        <fullName evidence="1">Uncharacterized protein</fullName>
    </submittedName>
</protein>
<name>A0A5B0Q204_PUCGR</name>
<dbReference type="AlphaFoldDB" id="A0A5B0Q204"/>
<evidence type="ECO:0000313" key="2">
    <source>
        <dbReference type="EMBL" id="KAA1137259.1"/>
    </source>
</evidence>
<evidence type="ECO:0000313" key="4">
    <source>
        <dbReference type="Proteomes" id="UP000325313"/>
    </source>
</evidence>
<sequence length="65" mass="7143">MTMVDTPSTIAPKDTIKGKQITTTSSILMYRDPIDLNTQQQLSDICALRRRDANYPTSTANLGAV</sequence>
<dbReference type="Proteomes" id="UP000325313">
    <property type="component" value="Unassembled WGS sequence"/>
</dbReference>
<gene>
    <name evidence="1" type="ORF">PGT21_004622</name>
    <name evidence="2" type="ORF">PGTUg99_013381</name>
</gene>
<dbReference type="EMBL" id="VDEP01000010">
    <property type="protein sequence ID" value="KAA1137259.1"/>
    <property type="molecule type" value="Genomic_DNA"/>
</dbReference>
<proteinExistence type="predicted"/>
<dbReference type="EMBL" id="VSWC01000029">
    <property type="protein sequence ID" value="KAA1107163.1"/>
    <property type="molecule type" value="Genomic_DNA"/>
</dbReference>
<keyword evidence="3" id="KW-1185">Reference proteome</keyword>